<dbReference type="CDD" id="cd01647">
    <property type="entry name" value="RT_LTR"/>
    <property type="match status" value="1"/>
</dbReference>
<dbReference type="PANTHER" id="PTHR24559">
    <property type="entry name" value="TRANSPOSON TY3-I GAG-POL POLYPROTEIN"/>
    <property type="match status" value="1"/>
</dbReference>
<keyword evidence="3" id="KW-1185">Reference proteome</keyword>
<dbReference type="Pfam" id="PF00078">
    <property type="entry name" value="RVT_1"/>
    <property type="match status" value="1"/>
</dbReference>
<accession>A0A9Q3CIN1</accession>
<feature type="domain" description="Reverse transcriptase" evidence="1">
    <location>
        <begin position="32"/>
        <end position="127"/>
    </location>
</feature>
<proteinExistence type="predicted"/>
<dbReference type="AlphaFoldDB" id="A0A9Q3CIN1"/>
<reference evidence="2" key="1">
    <citation type="submission" date="2021-03" db="EMBL/GenBank/DDBJ databases">
        <title>Draft genome sequence of rust myrtle Austropuccinia psidii MF-1, a brazilian biotype.</title>
        <authorList>
            <person name="Quecine M.C."/>
            <person name="Pachon D.M.R."/>
            <person name="Bonatelli M.L."/>
            <person name="Correr F.H."/>
            <person name="Franceschini L.M."/>
            <person name="Leite T.F."/>
            <person name="Margarido G.R.A."/>
            <person name="Almeida C.A."/>
            <person name="Ferrarezi J.A."/>
            <person name="Labate C.A."/>
        </authorList>
    </citation>
    <scope>NUCLEOTIDE SEQUENCE</scope>
    <source>
        <strain evidence="2">MF-1</strain>
    </source>
</reference>
<protein>
    <recommendedName>
        <fullName evidence="1">Reverse transcriptase domain-containing protein</fullName>
    </recommendedName>
</protein>
<evidence type="ECO:0000313" key="2">
    <source>
        <dbReference type="EMBL" id="MBW0483435.1"/>
    </source>
</evidence>
<dbReference type="Proteomes" id="UP000765509">
    <property type="component" value="Unassembled WGS sequence"/>
</dbReference>
<comment type="caution">
    <text evidence="2">The sequence shown here is derived from an EMBL/GenBank/DDBJ whole genome shotgun (WGS) entry which is preliminary data.</text>
</comment>
<dbReference type="InterPro" id="IPR000477">
    <property type="entry name" value="RT_dom"/>
</dbReference>
<dbReference type="Gene3D" id="3.30.70.270">
    <property type="match status" value="1"/>
</dbReference>
<organism evidence="2 3">
    <name type="scientific">Austropuccinia psidii MF-1</name>
    <dbReference type="NCBI Taxonomy" id="1389203"/>
    <lineage>
        <taxon>Eukaryota</taxon>
        <taxon>Fungi</taxon>
        <taxon>Dikarya</taxon>
        <taxon>Basidiomycota</taxon>
        <taxon>Pucciniomycotina</taxon>
        <taxon>Pucciniomycetes</taxon>
        <taxon>Pucciniales</taxon>
        <taxon>Sphaerophragmiaceae</taxon>
        <taxon>Austropuccinia</taxon>
    </lineage>
</organism>
<dbReference type="Gene3D" id="3.10.10.10">
    <property type="entry name" value="HIV Type 1 Reverse Transcriptase, subunit A, domain 1"/>
    <property type="match status" value="1"/>
</dbReference>
<dbReference type="OrthoDB" id="6932368at2759"/>
<dbReference type="InterPro" id="IPR043128">
    <property type="entry name" value="Rev_trsase/Diguanyl_cyclase"/>
</dbReference>
<evidence type="ECO:0000313" key="3">
    <source>
        <dbReference type="Proteomes" id="UP000765509"/>
    </source>
</evidence>
<dbReference type="InterPro" id="IPR043502">
    <property type="entry name" value="DNA/RNA_pol_sf"/>
</dbReference>
<dbReference type="InterPro" id="IPR053134">
    <property type="entry name" value="RNA-dir_DNA_polymerase"/>
</dbReference>
<evidence type="ECO:0000259" key="1">
    <source>
        <dbReference type="Pfam" id="PF00078"/>
    </source>
</evidence>
<dbReference type="EMBL" id="AVOT02007228">
    <property type="protein sequence ID" value="MBW0483435.1"/>
    <property type="molecule type" value="Genomic_DNA"/>
</dbReference>
<name>A0A9Q3CIN1_9BASI</name>
<sequence>MSQKHYGPTSQRIHRMVSTGAPVLFVKKKNGGFCLCFNYRKLNAVTRKNRYPVPPMNKLLTLFKGSTKFSVIYLGGVYNLLRTKEGDEELIALGARCGSYECLVMPFGLTNDPASFHNLLNDMFPDFLHIFL</sequence>
<dbReference type="SUPFAM" id="SSF56672">
    <property type="entry name" value="DNA/RNA polymerases"/>
    <property type="match status" value="1"/>
</dbReference>
<gene>
    <name evidence="2" type="ORF">O181_023150</name>
</gene>
<dbReference type="PANTHER" id="PTHR24559:SF440">
    <property type="entry name" value="RIBONUCLEASE H"/>
    <property type="match status" value="1"/>
</dbReference>